<dbReference type="OrthoDB" id="5405751at2"/>
<name>A0A2V4E2J0_9GAMM</name>
<protein>
    <recommendedName>
        <fullName evidence="3">Primosomal protein N' (Replication factor Y)-superfamily II helicase</fullName>
    </recommendedName>
</protein>
<sequence>MTETKIIDGGQEGICPKCHNRMSIVSPQYYDCPHCQQHYQEQYICPICRQNAQMVKGCGAINYICHTDGLISSSKVIFHYLPE</sequence>
<reference evidence="1 2" key="1">
    <citation type="submission" date="2018-05" db="EMBL/GenBank/DDBJ databases">
        <title>Reference genomes for bee gut microbiota database.</title>
        <authorList>
            <person name="Ellegaard K.M."/>
        </authorList>
    </citation>
    <scope>NUCLEOTIDE SEQUENCE [LARGE SCALE GENOMIC DNA]</scope>
    <source>
        <strain evidence="1 2">ESL0172</strain>
    </source>
</reference>
<dbReference type="InterPro" id="IPR010807">
    <property type="entry name" value="YfgJ-like"/>
</dbReference>
<keyword evidence="2" id="KW-1185">Reference proteome</keyword>
<dbReference type="RefSeq" id="WP_110447001.1">
    <property type="nucleotide sequence ID" value="NZ_CP132381.1"/>
</dbReference>
<dbReference type="InterPro" id="IPR029037">
    <property type="entry name" value="DUF1407/YfgJ-like_sf"/>
</dbReference>
<evidence type="ECO:0008006" key="3">
    <source>
        <dbReference type="Google" id="ProtNLM"/>
    </source>
</evidence>
<dbReference type="Proteomes" id="UP000247673">
    <property type="component" value="Unassembled WGS sequence"/>
</dbReference>
<evidence type="ECO:0000313" key="1">
    <source>
        <dbReference type="EMBL" id="PXY92706.1"/>
    </source>
</evidence>
<dbReference type="EMBL" id="QGLO01000003">
    <property type="protein sequence ID" value="PXY92706.1"/>
    <property type="molecule type" value="Genomic_DNA"/>
</dbReference>
<dbReference type="Pfam" id="PF07191">
    <property type="entry name" value="Zn_ribbon_6"/>
    <property type="match status" value="1"/>
</dbReference>
<dbReference type="AlphaFoldDB" id="A0A2V4E2J0"/>
<gene>
    <name evidence="1" type="ORF">DKK78_01115</name>
</gene>
<evidence type="ECO:0000313" key="2">
    <source>
        <dbReference type="Proteomes" id="UP000247673"/>
    </source>
</evidence>
<dbReference type="SUPFAM" id="SSF161187">
    <property type="entry name" value="YfgJ-like"/>
    <property type="match status" value="1"/>
</dbReference>
<organism evidence="1 2">
    <name type="scientific">Gilliamella apis</name>
    <dbReference type="NCBI Taxonomy" id="1970738"/>
    <lineage>
        <taxon>Bacteria</taxon>
        <taxon>Pseudomonadati</taxon>
        <taxon>Pseudomonadota</taxon>
        <taxon>Gammaproteobacteria</taxon>
        <taxon>Orbales</taxon>
        <taxon>Orbaceae</taxon>
        <taxon>Gilliamella</taxon>
    </lineage>
</organism>
<dbReference type="Gene3D" id="2.10.290.10">
    <property type="entry name" value="YfgJ-like"/>
    <property type="match status" value="1"/>
</dbReference>
<accession>A0A2V4E2J0</accession>
<comment type="caution">
    <text evidence="1">The sequence shown here is derived from an EMBL/GenBank/DDBJ whole genome shotgun (WGS) entry which is preliminary data.</text>
</comment>
<proteinExistence type="predicted"/>